<feature type="compositionally biased region" description="Basic and acidic residues" evidence="1">
    <location>
        <begin position="28"/>
        <end position="169"/>
    </location>
</feature>
<reference evidence="2" key="1">
    <citation type="submission" date="2018-11" db="EMBL/GenBank/DDBJ databases">
        <title>A distinct lineage of giant viruses engineers rhodopsin photosystems in predatory marine eukaryotes.</title>
        <authorList>
            <person name="Needham D.M."/>
            <person name="Yoshizawa S."/>
            <person name="Hosaka T."/>
            <person name="Poirier C."/>
            <person name="Choi C.-J."/>
            <person name="Hehenberger E."/>
            <person name="Irwin N.A.T."/>
            <person name="Wilken S."/>
            <person name="Yung C.-M."/>
            <person name="Bachy C."/>
            <person name="Kurihara R."/>
            <person name="Nakajima Y."/>
            <person name="Kojima K."/>
            <person name="Kimura-Someya T."/>
            <person name="Leonard G."/>
            <person name="Malmstrom R.R."/>
            <person name="Mende D."/>
            <person name="Olson D.K."/>
            <person name="Sudo Y."/>
            <person name="Sudek S."/>
            <person name="Richards T.A."/>
            <person name="DeLong E.F."/>
            <person name="Keeling P.J."/>
            <person name="Santoro A.E."/>
            <person name="Shirouzu M."/>
            <person name="Iwasaki W."/>
            <person name="Worden A.Z."/>
        </authorList>
    </citation>
    <scope>NUCLEOTIDE SEQUENCE</scope>
</reference>
<gene>
    <name evidence="2" type="ORF">1_280</name>
</gene>
<evidence type="ECO:0000256" key="1">
    <source>
        <dbReference type="SAM" id="MobiDB-lite"/>
    </source>
</evidence>
<dbReference type="EMBL" id="MK250085">
    <property type="protein sequence ID" value="QDY51895.1"/>
    <property type="molecule type" value="Genomic_DNA"/>
</dbReference>
<organism evidence="2">
    <name type="scientific">Mimiviridae sp. ChoanoV1</name>
    <dbReference type="NCBI Taxonomy" id="2596887"/>
    <lineage>
        <taxon>Viruses</taxon>
        <taxon>Varidnaviria</taxon>
        <taxon>Bamfordvirae</taxon>
        <taxon>Nucleocytoviricota</taxon>
        <taxon>Megaviricetes</taxon>
        <taxon>Imitervirales</taxon>
        <taxon>Schizomimiviridae</taxon>
    </lineage>
</organism>
<proteinExistence type="predicted"/>
<feature type="region of interest" description="Disordered" evidence="1">
    <location>
        <begin position="1"/>
        <end position="204"/>
    </location>
</feature>
<accession>A0A5B8IHC5</accession>
<protein>
    <submittedName>
        <fullName evidence="2">Uncharacterized protein</fullName>
    </submittedName>
</protein>
<name>A0A5B8IHC5_9VIRU</name>
<feature type="compositionally biased region" description="Basic and acidic residues" evidence="1">
    <location>
        <begin position="1"/>
        <end position="18"/>
    </location>
</feature>
<evidence type="ECO:0000313" key="2">
    <source>
        <dbReference type="EMBL" id="QDY51895.1"/>
    </source>
</evidence>
<sequence length="393" mass="43357">MSEFHKERSTHSSSDRSNSRRGQKKKSKKEDRGGGSQGDSRRDEGGGPKRGGRRDEGGGSRGDSRRDEGGGPKRGGRRDEGGGPKRGGRRDEGGGPKRGSRRDEGSGPKRGGRRDEGGGPKRGGRRDEGGGPKRGGRRDEGGGPKRGGRRDEGGGSRGDSRRDERVRDATRRRRSPSPAPKRTRSPSPAPKRTRAPSPERRVPEIPMRVVNSEVNLLYAVEAISHAQRCMPHVSVRTQEANAKCEMPTQKYSVRATYSDCEGFRKLVNSYARSKMSGSQKTEKRTYKPKGGTKAEVKKLAPWSKMGKSSTETTAEIIEFSVPVGKVREALKSQLISWERDRVHVPMMGRVSFRVKKEEYGTIKFTLMGTESDCYAFKTGFDRVYGAMSSYRLV</sequence>